<protein>
    <submittedName>
        <fullName evidence="2">Uncharacterized protein</fullName>
    </submittedName>
</protein>
<feature type="compositionally biased region" description="Basic and acidic residues" evidence="1">
    <location>
        <begin position="25"/>
        <end position="34"/>
    </location>
</feature>
<feature type="compositionally biased region" description="Polar residues" evidence="1">
    <location>
        <begin position="53"/>
        <end position="65"/>
    </location>
</feature>
<proteinExistence type="predicted"/>
<comment type="caution">
    <text evidence="2">The sequence shown here is derived from an EMBL/GenBank/DDBJ whole genome shotgun (WGS) entry which is preliminary data.</text>
</comment>
<dbReference type="Proteomes" id="UP000292036">
    <property type="component" value="Unassembled WGS sequence"/>
</dbReference>
<evidence type="ECO:0000313" key="2">
    <source>
        <dbReference type="EMBL" id="TAW19333.1"/>
    </source>
</evidence>
<gene>
    <name evidence="2" type="ORF">ELI19_29445</name>
</gene>
<evidence type="ECO:0000313" key="3">
    <source>
        <dbReference type="Proteomes" id="UP000292036"/>
    </source>
</evidence>
<evidence type="ECO:0000256" key="1">
    <source>
        <dbReference type="SAM" id="MobiDB-lite"/>
    </source>
</evidence>
<geneLocation type="plasmid" evidence="2">
    <name>pSM151B_Rh02</name>
</geneLocation>
<feature type="region of interest" description="Disordered" evidence="1">
    <location>
        <begin position="14"/>
        <end position="71"/>
    </location>
</feature>
<organism evidence="2 3">
    <name type="scientific">Rhizobium leguminosarum</name>
    <dbReference type="NCBI Taxonomy" id="384"/>
    <lineage>
        <taxon>Bacteria</taxon>
        <taxon>Pseudomonadati</taxon>
        <taxon>Pseudomonadota</taxon>
        <taxon>Alphaproteobacteria</taxon>
        <taxon>Hyphomicrobiales</taxon>
        <taxon>Rhizobiaceae</taxon>
        <taxon>Rhizobium/Agrobacterium group</taxon>
        <taxon>Rhizobium</taxon>
    </lineage>
</organism>
<dbReference type="EMBL" id="SIPS01000003">
    <property type="protein sequence ID" value="TAW19333.1"/>
    <property type="molecule type" value="Genomic_DNA"/>
</dbReference>
<reference evidence="2 3" key="1">
    <citation type="submission" date="2019-02" db="EMBL/GenBank/DDBJ databases">
        <title>The genomic architecture of introgression among sibling species of bacteria.</title>
        <authorList>
            <person name="Cavassim M.I.A."/>
            <person name="Moeskjaer S."/>
            <person name="Moslemi C."/>
            <person name="Fields B."/>
            <person name="Bachmann A."/>
            <person name="Vilhjalmsson B."/>
            <person name="Schierup M.H."/>
            <person name="Young J.P.W."/>
            <person name="Andersen S.U."/>
        </authorList>
    </citation>
    <scope>NUCLEOTIDE SEQUENCE [LARGE SCALE GENOMIC DNA]</scope>
    <source>
        <strain evidence="2 3">SM151B</strain>
        <plasmid evidence="2">pSM151B_Rh02</plasmid>
    </source>
</reference>
<dbReference type="AlphaFoldDB" id="A0ABD7PHB3"/>
<name>A0ABD7PHB3_RHILE</name>
<sequence>MGICGAFEWRDRSPLIRPYGPPSPRGEKGTEASRHIPFSPAGRRWRQPDEGPLSQSPLTITSWRGTSAAPW</sequence>
<accession>A0ABD7PHB3</accession>
<keyword evidence="2" id="KW-0614">Plasmid</keyword>